<feature type="non-terminal residue" evidence="1">
    <location>
        <position position="121"/>
    </location>
</feature>
<sequence>MNGNSLFKKGLAVAVILLFIGMSVVPSTGIIVEDAQIDCFSIPYYWANQPPEALNITGPHYGRPGMKYTFCIEGVDPGPDGDALFCMWDWDDGNNTWWLGPYDSGEMMCASHAWSEEGTYT</sequence>
<dbReference type="SUPFAM" id="SSF49299">
    <property type="entry name" value="PKD domain"/>
    <property type="match status" value="1"/>
</dbReference>
<evidence type="ECO:0000313" key="1">
    <source>
        <dbReference type="EMBL" id="GAH09629.1"/>
    </source>
</evidence>
<dbReference type="EMBL" id="BART01029683">
    <property type="protein sequence ID" value="GAH09629.1"/>
    <property type="molecule type" value="Genomic_DNA"/>
</dbReference>
<proteinExistence type="predicted"/>
<dbReference type="InterPro" id="IPR013783">
    <property type="entry name" value="Ig-like_fold"/>
</dbReference>
<dbReference type="AlphaFoldDB" id="X1DXH6"/>
<protein>
    <recommendedName>
        <fullName evidence="2">PKD domain-containing protein</fullName>
    </recommendedName>
</protein>
<dbReference type="Gene3D" id="2.60.40.10">
    <property type="entry name" value="Immunoglobulins"/>
    <property type="match status" value="1"/>
</dbReference>
<gene>
    <name evidence="1" type="ORF">S01H4_52030</name>
</gene>
<organism evidence="1">
    <name type="scientific">marine sediment metagenome</name>
    <dbReference type="NCBI Taxonomy" id="412755"/>
    <lineage>
        <taxon>unclassified sequences</taxon>
        <taxon>metagenomes</taxon>
        <taxon>ecological metagenomes</taxon>
    </lineage>
</organism>
<accession>X1DXH6</accession>
<reference evidence="1" key="1">
    <citation type="journal article" date="2014" name="Front. Microbiol.">
        <title>High frequency of phylogenetically diverse reductive dehalogenase-homologous genes in deep subseafloor sedimentary metagenomes.</title>
        <authorList>
            <person name="Kawai M."/>
            <person name="Futagami T."/>
            <person name="Toyoda A."/>
            <person name="Takaki Y."/>
            <person name="Nishi S."/>
            <person name="Hori S."/>
            <person name="Arai W."/>
            <person name="Tsubouchi T."/>
            <person name="Morono Y."/>
            <person name="Uchiyama I."/>
            <person name="Ito T."/>
            <person name="Fujiyama A."/>
            <person name="Inagaki F."/>
            <person name="Takami H."/>
        </authorList>
    </citation>
    <scope>NUCLEOTIDE SEQUENCE</scope>
    <source>
        <strain evidence="1">Expedition CK06-06</strain>
    </source>
</reference>
<evidence type="ECO:0008006" key="2">
    <source>
        <dbReference type="Google" id="ProtNLM"/>
    </source>
</evidence>
<comment type="caution">
    <text evidence="1">The sequence shown here is derived from an EMBL/GenBank/DDBJ whole genome shotgun (WGS) entry which is preliminary data.</text>
</comment>
<dbReference type="InterPro" id="IPR035986">
    <property type="entry name" value="PKD_dom_sf"/>
</dbReference>
<name>X1DXH6_9ZZZZ</name>